<evidence type="ECO:0000256" key="1">
    <source>
        <dbReference type="SAM" id="MobiDB-lite"/>
    </source>
</evidence>
<accession>B8LKT8</accession>
<name>B8LKT8_PICSI</name>
<dbReference type="AlphaFoldDB" id="B8LKT8"/>
<sequence length="531" mass="58247">MAQTDNLTSAESLKSSLGDAPLHSSSNVVASSGLPTFNVESNFVTPPNVDLDFNLANFKREVRNTKLVTLRPITERVSSNSEASSHDLNSFNNSPFQSSKTFSLSPSGLLCNPIRSSCLKLPINLTKSPPLSCSDSNLESNKSPTDFLETNSLSSSISNIRPILNENCLNSFRTGLFFPQKASSQVSNIDNQLPLFSNNTNPLSTLNYPLIRSNIISNSAIQSSNQFKNKYFILQDSFSTHLGNDKSIKSFQNIGPSSKSSVTGSQNTGILDPKPITAQFPQNTFIFQEIPQTDSSTVSPNQVSQVNNNFINSQDAVNTINDIVPSSFKTSPQTSLRKQNNNQGCPQLETVTLNNNIITVPNDKSIYPSSNFNFIGQNNNGKNNPEISFNRDDQLERLKNSINAYNNLKTVPSLGQNSNQGCPQLYSIPFNKGALLSNKISKDNNNNVVDSVQGQNSNIFIQNSNIRQMPQTVNNQNLNIALNKLNYIKALSQNPNNQGCPQLLSIQPRTNIIASQNNLAKDKNSINNEDN</sequence>
<proteinExistence type="evidence at transcript level"/>
<reference evidence="2" key="1">
    <citation type="submission" date="2007-06" db="EMBL/GenBank/DDBJ databases">
        <title>Full length cDNA sequences from Sitka Spruce (Picea sitchensis).</title>
        <authorList>
            <person name="Ralph S.G."/>
            <person name="Chun H.E."/>
            <person name="Liao N."/>
            <person name="Ali J."/>
            <person name="Reid K."/>
            <person name="Kolosova N."/>
            <person name="Cooper N."/>
            <person name="Cullis C."/>
            <person name="Jancsik S."/>
            <person name="Moore R."/>
            <person name="Mayo M."/>
            <person name="Wagner S."/>
            <person name="Holt R.A."/>
            <person name="Jones S.J.M."/>
            <person name="Marra M.A."/>
            <person name="Ritland C.E."/>
            <person name="Ritland K."/>
            <person name="Bohlmann J."/>
        </authorList>
    </citation>
    <scope>NUCLEOTIDE SEQUENCE</scope>
    <source>
        <tissue evidence="2">Green portion of the leader tissue</tissue>
    </source>
</reference>
<organism evidence="2">
    <name type="scientific">Picea sitchensis</name>
    <name type="common">Sitka spruce</name>
    <name type="synonym">Pinus sitchensis</name>
    <dbReference type="NCBI Taxonomy" id="3332"/>
    <lineage>
        <taxon>Eukaryota</taxon>
        <taxon>Viridiplantae</taxon>
        <taxon>Streptophyta</taxon>
        <taxon>Embryophyta</taxon>
        <taxon>Tracheophyta</taxon>
        <taxon>Spermatophyta</taxon>
        <taxon>Pinopsida</taxon>
        <taxon>Pinidae</taxon>
        <taxon>Conifers I</taxon>
        <taxon>Pinales</taxon>
        <taxon>Pinaceae</taxon>
        <taxon>Picea</taxon>
    </lineage>
</organism>
<evidence type="ECO:0000313" key="2">
    <source>
        <dbReference type="EMBL" id="ABR16268.1"/>
    </source>
</evidence>
<protein>
    <submittedName>
        <fullName evidence="2">Uncharacterized protein</fullName>
    </submittedName>
</protein>
<feature type="compositionally biased region" description="Polar residues" evidence="1">
    <location>
        <begin position="1"/>
        <end position="15"/>
    </location>
</feature>
<feature type="region of interest" description="Disordered" evidence="1">
    <location>
        <begin position="1"/>
        <end position="21"/>
    </location>
</feature>
<dbReference type="EMBL" id="EF676362">
    <property type="protein sequence ID" value="ABR16268.1"/>
    <property type="molecule type" value="mRNA"/>
</dbReference>